<evidence type="ECO:0000313" key="2">
    <source>
        <dbReference type="EMBL" id="GHP01295.1"/>
    </source>
</evidence>
<accession>A0A830H2D5</accession>
<comment type="caution">
    <text evidence="2">The sequence shown here is derived from an EMBL/GenBank/DDBJ whole genome shotgun (WGS) entry which is preliminary data.</text>
</comment>
<dbReference type="PANTHER" id="PTHR48100">
    <property type="entry name" value="BROAD-SPECIFICITY PHOSPHATASE YOR283W-RELATED"/>
    <property type="match status" value="1"/>
</dbReference>
<dbReference type="PANTHER" id="PTHR48100:SF1">
    <property type="entry name" value="HISTIDINE PHOSPHATASE FAMILY PROTEIN-RELATED"/>
    <property type="match status" value="1"/>
</dbReference>
<dbReference type="SUPFAM" id="SSF53254">
    <property type="entry name" value="Phosphoglycerate mutase-like"/>
    <property type="match status" value="1"/>
</dbReference>
<keyword evidence="3" id="KW-1185">Reference proteome</keyword>
<dbReference type="Gene3D" id="3.40.50.1240">
    <property type="entry name" value="Phosphoglycerate mutase-like"/>
    <property type="match status" value="1"/>
</dbReference>
<dbReference type="AlphaFoldDB" id="A0A830H2D5"/>
<dbReference type="OrthoDB" id="496981at2759"/>
<dbReference type="SMART" id="SM00855">
    <property type="entry name" value="PGAM"/>
    <property type="match status" value="1"/>
</dbReference>
<dbReference type="InterPro" id="IPR013078">
    <property type="entry name" value="His_Pase_superF_clade-1"/>
</dbReference>
<name>A0A830H2D5_9CHLO</name>
<dbReference type="EMBL" id="BNJQ01000001">
    <property type="protein sequence ID" value="GHP01295.1"/>
    <property type="molecule type" value="Genomic_DNA"/>
</dbReference>
<organism evidence="2 3">
    <name type="scientific">Pycnococcus provasolii</name>
    <dbReference type="NCBI Taxonomy" id="41880"/>
    <lineage>
        <taxon>Eukaryota</taxon>
        <taxon>Viridiplantae</taxon>
        <taxon>Chlorophyta</taxon>
        <taxon>Pseudoscourfieldiophyceae</taxon>
        <taxon>Pseudoscourfieldiales</taxon>
        <taxon>Pycnococcaceae</taxon>
        <taxon>Pycnococcus</taxon>
    </lineage>
</organism>
<evidence type="ECO:0000256" key="1">
    <source>
        <dbReference type="ARBA" id="ARBA00038362"/>
    </source>
</evidence>
<evidence type="ECO:0000313" key="3">
    <source>
        <dbReference type="Proteomes" id="UP000660262"/>
    </source>
</evidence>
<comment type="similarity">
    <text evidence="1">Belongs to the phosphoglycerate mutase family.</text>
</comment>
<evidence type="ECO:0008006" key="4">
    <source>
        <dbReference type="Google" id="ProtNLM"/>
    </source>
</evidence>
<dbReference type="Pfam" id="PF00300">
    <property type="entry name" value="His_Phos_1"/>
    <property type="match status" value="1"/>
</dbReference>
<sequence>MRLLLVRHGVAQHNSAAGRFETREETMQNVYLSEAFFDCALTSRGSDQAVALFPSFVAHHNSSSLIFCSPLTRAIQTCLLAITGAGGAGGETNSEEQRKVILDESLREVTGLHPCDRRRPRREIEQLWNEHAVDVDATNIPDDDTDTAWNPTKRETLESVQARARTFLRSVARRAMSTETKAAWVFSHGVLLEQMLFAFGGTLLTPSPNADTSWLTNEKWRFMNANIVDVELDVQAALAL</sequence>
<gene>
    <name evidence="2" type="ORF">PPROV_000005100</name>
</gene>
<proteinExistence type="inferred from homology"/>
<dbReference type="Proteomes" id="UP000660262">
    <property type="component" value="Unassembled WGS sequence"/>
</dbReference>
<dbReference type="CDD" id="cd07067">
    <property type="entry name" value="HP_PGM_like"/>
    <property type="match status" value="1"/>
</dbReference>
<dbReference type="InterPro" id="IPR029033">
    <property type="entry name" value="His_PPase_superfam"/>
</dbReference>
<dbReference type="GO" id="GO:0005737">
    <property type="term" value="C:cytoplasm"/>
    <property type="evidence" value="ECO:0007669"/>
    <property type="project" value="TreeGrafter"/>
</dbReference>
<reference evidence="2" key="1">
    <citation type="submission" date="2020-10" db="EMBL/GenBank/DDBJ databases">
        <title>Unveiling of a novel bifunctional photoreceptor, Dualchrome1, isolated from a cosmopolitan green alga.</title>
        <authorList>
            <person name="Suzuki S."/>
            <person name="Kawachi M."/>
        </authorList>
    </citation>
    <scope>NUCLEOTIDE SEQUENCE</scope>
    <source>
        <strain evidence="2">NIES 2893</strain>
    </source>
</reference>
<protein>
    <recommendedName>
        <fullName evidence="4">Phosphoglycerate mutase-like protein</fullName>
    </recommendedName>
</protein>
<dbReference type="InterPro" id="IPR050275">
    <property type="entry name" value="PGM_Phosphatase"/>
</dbReference>
<dbReference type="GO" id="GO:0016791">
    <property type="term" value="F:phosphatase activity"/>
    <property type="evidence" value="ECO:0007669"/>
    <property type="project" value="TreeGrafter"/>
</dbReference>